<accession>A0ABD7CBC1</accession>
<evidence type="ECO:0000313" key="2">
    <source>
        <dbReference type="Proteomes" id="UP000662764"/>
    </source>
</evidence>
<dbReference type="EMBL" id="CP051511">
    <property type="protein sequence ID" value="QQW99135.1"/>
    <property type="molecule type" value="Genomic_DNA"/>
</dbReference>
<gene>
    <name evidence="1" type="ORF">HGK51_01900</name>
</gene>
<organism evidence="1 2">
    <name type="scientific">Helicobacter pylori</name>
    <name type="common">Campylobacter pylori</name>
    <dbReference type="NCBI Taxonomy" id="210"/>
    <lineage>
        <taxon>Bacteria</taxon>
        <taxon>Pseudomonadati</taxon>
        <taxon>Campylobacterota</taxon>
        <taxon>Epsilonproteobacteria</taxon>
        <taxon>Campylobacterales</taxon>
        <taxon>Helicobacteraceae</taxon>
        <taxon>Helicobacter</taxon>
    </lineage>
</organism>
<proteinExistence type="predicted"/>
<protein>
    <submittedName>
        <fullName evidence="1">Uncharacterized protein</fullName>
    </submittedName>
</protein>
<dbReference type="RefSeq" id="WP_202133101.1">
    <property type="nucleotide sequence ID" value="NZ_CP051434.1"/>
</dbReference>
<sequence length="92" mass="10260">MKIKAIMLGLVVSGGLLLANGEQLVDNFKAMEKEIKEITKMIITTGEAVKMNEKQFDQLNADIYTLVSNVAVIAKRLKKLEQELAQLKQAKK</sequence>
<name>A0ABD7CBC1_HELPX</name>
<evidence type="ECO:0000313" key="1">
    <source>
        <dbReference type="EMBL" id="QQW99135.1"/>
    </source>
</evidence>
<dbReference type="AlphaFoldDB" id="A0ABD7CBC1"/>
<dbReference type="Proteomes" id="UP000662764">
    <property type="component" value="Chromosome"/>
</dbReference>
<reference evidence="1 2" key="1">
    <citation type="journal article" date="2020" name="Front. Microbiol.">
        <title>Identification of New Helicobacter pylori Subpopulations in Native Americans and Mestizos From Peru.</title>
        <authorList>
            <person name="Gutierrez-Escobar A.J."/>
            <person name="Velapatino B."/>
            <person name="Borda V."/>
            <person name="Rabkin C.S."/>
            <person name="Tarazona-Santos E."/>
            <person name="Cabrera L."/>
            <person name="Cok J."/>
            <person name="Hooper C.C."/>
            <person name="Jahuira-Arias H."/>
            <person name="Herrera P."/>
            <person name="Noureen M."/>
            <person name="Wang D."/>
            <person name="Romero-Gallo J."/>
            <person name="Tran B."/>
            <person name="Peek R.M. Jr"/>
            <person name="Berg D.E."/>
            <person name="Gilman R.H."/>
            <person name="Camargo M.C."/>
        </authorList>
    </citation>
    <scope>NUCLEOTIDE SEQUENCE [LARGE SCALE GENOMIC DNA]</scope>
    <source>
        <strain evidence="1 2">ASHA-006</strain>
    </source>
</reference>